<dbReference type="SMART" id="SM00460">
    <property type="entry name" value="TGc"/>
    <property type="match status" value="1"/>
</dbReference>
<dbReference type="RefSeq" id="WP_082832050.1">
    <property type="nucleotide sequence ID" value="NZ_FQXL01000006.1"/>
</dbReference>
<dbReference type="PANTHER" id="PTHR46333">
    <property type="entry name" value="CYTOKINESIS PROTEIN 3"/>
    <property type="match status" value="1"/>
</dbReference>
<name>A0A161YHJ3_9CLOT</name>
<dbReference type="InterPro" id="IPR032812">
    <property type="entry name" value="SbsA_Ig"/>
</dbReference>
<dbReference type="Gene3D" id="3.10.620.30">
    <property type="match status" value="1"/>
</dbReference>
<sequence length="410" mass="46606">MKKLIKFFVIILGVIFFNMTLVGAEITKGTPTSNKICGNISWASPFYNEGDRLYSGNDTSDTLYVDASSEEELKKCIMASIQSMRGVFFIHYTGDSENLKNLLKDTLDGRYDYSGYGRCLMKCWKCSYDGYSNNVMINFNIEYVESKEQADAVDKKIREILAGLITVDMNEFQKEKAIHDYIVKNVAYDETKDKYSDYDGLFNGKTVCQGYALLNYKMLTMAGIKTRIVIGIAGGAPHGWNMVNIKDNWYHVDCTWDDPIPDIQGRVNNGYFNVTDDAIEKDHSWDKTKYEACTSLFKYESLKEVLFEPTGQYKVVKNIKDASVDRKFTIKFSKELNKDILNKDSIVFVKGYDGEKLSFKIENLGTSLVITPEEKLKPFTKYYIIINEGITAVDGSETNGNVLIKIETAL</sequence>
<dbReference type="InterPro" id="IPR002931">
    <property type="entry name" value="Transglutaminase-like"/>
</dbReference>
<keyword evidence="4" id="KW-1185">Reference proteome</keyword>
<organism evidence="3 4">
    <name type="scientific">Clostridium magnum DSM 2767</name>
    <dbReference type="NCBI Taxonomy" id="1121326"/>
    <lineage>
        <taxon>Bacteria</taxon>
        <taxon>Bacillati</taxon>
        <taxon>Bacillota</taxon>
        <taxon>Clostridia</taxon>
        <taxon>Eubacteriales</taxon>
        <taxon>Clostridiaceae</taxon>
        <taxon>Clostridium</taxon>
    </lineage>
</organism>
<dbReference type="AlphaFoldDB" id="A0A161YHJ3"/>
<proteinExistence type="predicted"/>
<accession>A0A161YHJ3</accession>
<evidence type="ECO:0000313" key="3">
    <source>
        <dbReference type="EMBL" id="KZL89742.1"/>
    </source>
</evidence>
<protein>
    <submittedName>
        <fullName evidence="3">Transglutaminase-like superfamily protein</fullName>
    </submittedName>
</protein>
<dbReference type="SUPFAM" id="SSF54001">
    <property type="entry name" value="Cysteine proteinases"/>
    <property type="match status" value="1"/>
</dbReference>
<dbReference type="GO" id="GO:0005737">
    <property type="term" value="C:cytoplasm"/>
    <property type="evidence" value="ECO:0007669"/>
    <property type="project" value="TreeGrafter"/>
</dbReference>
<dbReference type="Pfam" id="PF01841">
    <property type="entry name" value="Transglut_core"/>
    <property type="match status" value="1"/>
</dbReference>
<keyword evidence="1" id="KW-0732">Signal</keyword>
<feature type="domain" description="Transglutaminase-like" evidence="2">
    <location>
        <begin position="200"/>
        <end position="256"/>
    </location>
</feature>
<dbReference type="Pfam" id="PF13205">
    <property type="entry name" value="Big_5"/>
    <property type="match status" value="1"/>
</dbReference>
<reference evidence="3 4" key="1">
    <citation type="submission" date="2016-04" db="EMBL/GenBank/DDBJ databases">
        <title>Genome sequence of Clostridium magnum DSM 2767.</title>
        <authorList>
            <person name="Poehlein A."/>
            <person name="Uhlig R."/>
            <person name="Fischer R."/>
            <person name="Bahl H."/>
            <person name="Daniel R."/>
        </authorList>
    </citation>
    <scope>NUCLEOTIDE SEQUENCE [LARGE SCALE GENOMIC DNA]</scope>
    <source>
        <strain evidence="3 4">DSM 2767</strain>
    </source>
</reference>
<evidence type="ECO:0000313" key="4">
    <source>
        <dbReference type="Proteomes" id="UP000076603"/>
    </source>
</evidence>
<dbReference type="OrthoDB" id="9788327at2"/>
<dbReference type="EMBL" id="LWAE01000007">
    <property type="protein sequence ID" value="KZL89742.1"/>
    <property type="molecule type" value="Genomic_DNA"/>
</dbReference>
<gene>
    <name evidence="3" type="ORF">CLMAG_47400</name>
</gene>
<dbReference type="STRING" id="1121326.CLMAG_47400"/>
<dbReference type="InterPro" id="IPR052557">
    <property type="entry name" value="CAP/Cytokinesis_protein"/>
</dbReference>
<dbReference type="Proteomes" id="UP000076603">
    <property type="component" value="Unassembled WGS sequence"/>
</dbReference>
<dbReference type="PANTHER" id="PTHR46333:SF2">
    <property type="entry name" value="CYTOKINESIS PROTEIN 3"/>
    <property type="match status" value="1"/>
</dbReference>
<evidence type="ECO:0000259" key="2">
    <source>
        <dbReference type="SMART" id="SM00460"/>
    </source>
</evidence>
<dbReference type="InterPro" id="IPR038765">
    <property type="entry name" value="Papain-like_cys_pep_sf"/>
</dbReference>
<comment type="caution">
    <text evidence="3">The sequence shown here is derived from an EMBL/GenBank/DDBJ whole genome shotgun (WGS) entry which is preliminary data.</text>
</comment>
<dbReference type="PATRIC" id="fig|1121326.3.peg.4807"/>
<evidence type="ECO:0000256" key="1">
    <source>
        <dbReference type="ARBA" id="ARBA00022729"/>
    </source>
</evidence>